<dbReference type="Proteomes" id="UP000062768">
    <property type="component" value="Chromosome I"/>
</dbReference>
<dbReference type="InterPro" id="IPR027417">
    <property type="entry name" value="P-loop_NTPase"/>
</dbReference>
<dbReference type="SMART" id="SM01073">
    <property type="entry name" value="CDC48_N"/>
    <property type="match status" value="1"/>
</dbReference>
<dbReference type="GO" id="GO:0005524">
    <property type="term" value="F:ATP binding"/>
    <property type="evidence" value="ECO:0007669"/>
    <property type="project" value="UniProtKB-KW"/>
</dbReference>
<evidence type="ECO:0000256" key="1">
    <source>
        <dbReference type="ARBA" id="ARBA00009833"/>
    </source>
</evidence>
<evidence type="ECO:0000259" key="7">
    <source>
        <dbReference type="SMART" id="SM01073"/>
    </source>
</evidence>
<dbReference type="InterPro" id="IPR009010">
    <property type="entry name" value="Asp_de-COase-like_dom_sf"/>
</dbReference>
<evidence type="ECO:0000256" key="2">
    <source>
        <dbReference type="ARBA" id="ARBA00022737"/>
    </source>
</evidence>
<evidence type="ECO:0000256" key="4">
    <source>
        <dbReference type="ARBA" id="ARBA00022840"/>
    </source>
</evidence>
<gene>
    <name evidence="8" type="ORF">MB9_1699</name>
</gene>
<feature type="domain" description="CDC48" evidence="6">
    <location>
        <begin position="108"/>
        <end position="198"/>
    </location>
</feature>
<feature type="domain" description="CDC48 N-terminal subdomain" evidence="7">
    <location>
        <begin position="8"/>
        <end position="92"/>
    </location>
</feature>
<reference evidence="8" key="1">
    <citation type="submission" date="2014-09" db="EMBL/GenBank/DDBJ databases">
        <authorList>
            <person name="Wibberg D."/>
        </authorList>
    </citation>
    <scope>NUCLEOTIDE SEQUENCE [LARGE SCALE GENOMIC DNA]</scope>
    <source>
        <strain evidence="8">Mb9</strain>
    </source>
</reference>
<dbReference type="FunFam" id="2.40.40.20:FF:000007">
    <property type="entry name" value="AAA family ATPase"/>
    <property type="match status" value="1"/>
</dbReference>
<evidence type="ECO:0000313" key="8">
    <source>
        <dbReference type="EMBL" id="CEL25334.1"/>
    </source>
</evidence>
<dbReference type="CDD" id="cd19511">
    <property type="entry name" value="RecA-like_CDC48_r2-like"/>
    <property type="match status" value="1"/>
</dbReference>
<dbReference type="PATRIC" id="fig|2162.10.peg.1772"/>
<dbReference type="PROSITE" id="PS00674">
    <property type="entry name" value="AAA"/>
    <property type="match status" value="2"/>
</dbReference>
<dbReference type="RefSeq" id="WP_060537940.1">
    <property type="nucleotide sequence ID" value="NZ_LN734822.1"/>
</dbReference>
<keyword evidence="4" id="KW-0067">ATP-binding</keyword>
<dbReference type="PANTHER" id="PTHR23077:SF171">
    <property type="entry name" value="NUCLEAR VALOSIN-CONTAINING PROTEIN-LIKE"/>
    <property type="match status" value="1"/>
</dbReference>
<dbReference type="Gene3D" id="1.10.8.60">
    <property type="match status" value="2"/>
</dbReference>
<dbReference type="InterPro" id="IPR004201">
    <property type="entry name" value="Cdc48_dom2"/>
</dbReference>
<dbReference type="Gene3D" id="3.10.330.10">
    <property type="match status" value="1"/>
</dbReference>
<dbReference type="InterPro" id="IPR003959">
    <property type="entry name" value="ATPase_AAA_core"/>
</dbReference>
<keyword evidence="3" id="KW-0547">Nucleotide-binding</keyword>
<dbReference type="Gene3D" id="2.40.40.20">
    <property type="match status" value="1"/>
</dbReference>
<dbReference type="EMBL" id="LN734822">
    <property type="protein sequence ID" value="CEL25334.1"/>
    <property type="molecule type" value="Genomic_DNA"/>
</dbReference>
<dbReference type="GeneID" id="26739934"/>
<evidence type="ECO:0000256" key="3">
    <source>
        <dbReference type="ARBA" id="ARBA00022741"/>
    </source>
</evidence>
<dbReference type="SMART" id="SM00382">
    <property type="entry name" value="AAA"/>
    <property type="match status" value="2"/>
</dbReference>
<comment type="similarity">
    <text evidence="1">Belongs to the AAA ATPase family. CDC48 subfamily.</text>
</comment>
<evidence type="ECO:0000313" key="9">
    <source>
        <dbReference type="Proteomes" id="UP000062768"/>
    </source>
</evidence>
<keyword evidence="8" id="KW-0131">Cell cycle</keyword>
<evidence type="ECO:0000259" key="6">
    <source>
        <dbReference type="SMART" id="SM01072"/>
    </source>
</evidence>
<feature type="domain" description="AAA+ ATPase" evidence="5">
    <location>
        <begin position="242"/>
        <end position="378"/>
    </location>
</feature>
<dbReference type="SUPFAM" id="SSF54585">
    <property type="entry name" value="Cdc48 domain 2-like"/>
    <property type="match status" value="1"/>
</dbReference>
<keyword evidence="2" id="KW-0677">Repeat</keyword>
<dbReference type="SUPFAM" id="SSF52540">
    <property type="entry name" value="P-loop containing nucleoside triphosphate hydrolases"/>
    <property type="match status" value="2"/>
</dbReference>
<dbReference type="GO" id="GO:0051301">
    <property type="term" value="P:cell division"/>
    <property type="evidence" value="ECO:0007669"/>
    <property type="project" value="UniProtKB-KW"/>
</dbReference>
<dbReference type="Pfam" id="PF02359">
    <property type="entry name" value="CDC48_N"/>
    <property type="match status" value="1"/>
</dbReference>
<proteinExistence type="inferred from homology"/>
<dbReference type="InterPro" id="IPR003960">
    <property type="entry name" value="ATPase_AAA_CS"/>
</dbReference>
<dbReference type="SUPFAM" id="SSF50692">
    <property type="entry name" value="ADC-like"/>
    <property type="match status" value="1"/>
</dbReference>
<feature type="domain" description="AAA+ ATPase" evidence="5">
    <location>
        <begin position="515"/>
        <end position="653"/>
    </location>
</feature>
<keyword evidence="9" id="KW-1185">Reference proteome</keyword>
<accession>A0A0S4FQI5</accession>
<dbReference type="InterPro" id="IPR003338">
    <property type="entry name" value="CDC4_N-term_subdom"/>
</dbReference>
<sequence length="761" mass="83918">MPDSGEIELRVAEALQQDVGKGMVRIDHELMTKIGAAPGDIVEIIGKRTIGAIAGNSYPADVGLEIIRMDGLTRSNAGTSIGEMITIRKAQPRMASKVVIAPAAKGMRIMASGDIIKRNLMGRAVTRGDVLALVSPRRTKETLREFPGSEDIFREFFEATTPFSLGEIKFTVVSTSPAGLVRINDSTVVEVRPEAVEVMEKKVPDVTYDDVGGLKKEMSKVREMIELPLRHPEIFDRLGIDPPKGILLHGAPGTGKTLLAKAVASESGSNFVAINGPEVMSKFVGEAEKKIREIFEEAAENAPTVIFIDEIDAIAPKREEVTGEVERRVVAQILALMDGLKERGKVIVIGATNRPDALDPALRRPGRFDREIELRVPDRDGRIEILEIHTRAMPLSDDVDINELAETTHGFVGADLAALCREAAMHALRRVLPDIDLQEQRIDPEILEKLFVTSNDFMDSMKSINPSALREVFIEVPNVHWEDIGGLDELKESLKEVVEWPLSNISSFQRIGIQPSKGILLFGPPGTGKTMLTKAVATESQANFISVKGSEILSKWFGESERKIAEIFKKAKQASPCIVFFDEIDAIAPIRGSAAGEPRVTERMVNTILSEMDGLEELRGVVVIGATNRPDLMDPALLRPGRFDEVVLVPPPDENARKEILKVHTGHMSLDEDVKLKELAKKTEGYSGADIEVLCRKAGMIALHEDMNIQKVSYRHFKEALKKINPSTTPKTKEYYQQIAQKLGRGLEPKKVREEFPREVA</sequence>
<dbReference type="Pfam" id="PF00004">
    <property type="entry name" value="AAA"/>
    <property type="match status" value="2"/>
</dbReference>
<dbReference type="PANTHER" id="PTHR23077">
    <property type="entry name" value="AAA-FAMILY ATPASE"/>
    <property type="match status" value="1"/>
</dbReference>
<dbReference type="InterPro" id="IPR005938">
    <property type="entry name" value="AAA_ATPase_CDC48"/>
</dbReference>
<dbReference type="FunFam" id="3.40.50.300:FF:000018">
    <property type="entry name" value="Cell division control 48"/>
    <property type="match status" value="1"/>
</dbReference>
<protein>
    <submittedName>
        <fullName evidence="8">Cell division cycle protein 48 homolog MJ1156</fullName>
    </submittedName>
</protein>
<dbReference type="NCBIfam" id="TIGR01243">
    <property type="entry name" value="CDC48"/>
    <property type="match status" value="1"/>
</dbReference>
<keyword evidence="8" id="KW-0132">Cell division</keyword>
<dbReference type="AlphaFoldDB" id="A0A0S4FQI5"/>
<dbReference type="GO" id="GO:0016887">
    <property type="term" value="F:ATP hydrolysis activity"/>
    <property type="evidence" value="ECO:0007669"/>
    <property type="project" value="InterPro"/>
</dbReference>
<dbReference type="InterPro" id="IPR029067">
    <property type="entry name" value="CDC48_domain_2-like_sf"/>
</dbReference>
<dbReference type="Pfam" id="PF02933">
    <property type="entry name" value="CDC48_2"/>
    <property type="match status" value="1"/>
</dbReference>
<dbReference type="InterPro" id="IPR041569">
    <property type="entry name" value="AAA_lid_3"/>
</dbReference>
<dbReference type="InterPro" id="IPR003593">
    <property type="entry name" value="AAA+_ATPase"/>
</dbReference>
<dbReference type="SMART" id="SM01072">
    <property type="entry name" value="CDC48_2"/>
    <property type="match status" value="1"/>
</dbReference>
<dbReference type="FunFam" id="1.10.8.60:FF:000057">
    <property type="entry name" value="AAA family ATPase, CDC48 subfamily"/>
    <property type="match status" value="1"/>
</dbReference>
<dbReference type="FunFam" id="3.40.50.300:FF:000012">
    <property type="entry name" value="Transitional endoplasmic reticulum ATPase"/>
    <property type="match status" value="1"/>
</dbReference>
<dbReference type="GO" id="GO:0005737">
    <property type="term" value="C:cytoplasm"/>
    <property type="evidence" value="ECO:0007669"/>
    <property type="project" value="UniProtKB-ARBA"/>
</dbReference>
<dbReference type="Pfam" id="PF17862">
    <property type="entry name" value="AAA_lid_3"/>
    <property type="match status" value="2"/>
</dbReference>
<name>A0A0S4FQI5_METFO</name>
<dbReference type="Gene3D" id="3.40.50.300">
    <property type="entry name" value="P-loop containing nucleotide triphosphate hydrolases"/>
    <property type="match status" value="2"/>
</dbReference>
<organism evidence="8 9">
    <name type="scientific">Methanobacterium formicicum</name>
    <dbReference type="NCBI Taxonomy" id="2162"/>
    <lineage>
        <taxon>Archaea</taxon>
        <taxon>Methanobacteriati</taxon>
        <taxon>Methanobacteriota</taxon>
        <taxon>Methanomada group</taxon>
        <taxon>Methanobacteria</taxon>
        <taxon>Methanobacteriales</taxon>
        <taxon>Methanobacteriaceae</taxon>
        <taxon>Methanobacterium</taxon>
    </lineage>
</organism>
<dbReference type="InterPro" id="IPR050168">
    <property type="entry name" value="AAA_ATPase_domain"/>
</dbReference>
<evidence type="ECO:0000259" key="5">
    <source>
        <dbReference type="SMART" id="SM00382"/>
    </source>
</evidence>
<dbReference type="FunFam" id="1.10.8.60:FF:000038">
    <property type="entry name" value="spermatogenesis-associated protein 5-like protein 1"/>
    <property type="match status" value="1"/>
</dbReference>